<evidence type="ECO:0000313" key="1">
    <source>
        <dbReference type="EMBL" id="CAB1274470.1"/>
    </source>
</evidence>
<sequence>MKHETGDKSSFSGKEYAPFYTPKSDTLIDLFGITNQEQR</sequence>
<organism evidence="1 2">
    <name type="scientific">Candidatus Nitrosacidococcus tergens</name>
    <dbReference type="NCBI Taxonomy" id="553981"/>
    <lineage>
        <taxon>Bacteria</taxon>
        <taxon>Pseudomonadati</taxon>
        <taxon>Pseudomonadota</taxon>
        <taxon>Gammaproteobacteria</taxon>
        <taxon>Chromatiales</taxon>
        <taxon>Chromatiaceae</taxon>
        <taxon>Candidatus Nitrosacidococcus</taxon>
    </lineage>
</organism>
<gene>
    <name evidence="1" type="ORF">NSCAC_0185</name>
</gene>
<name>A0A7G1Q7P4_9GAMM</name>
<evidence type="ECO:0000313" key="2">
    <source>
        <dbReference type="Proteomes" id="UP000516072"/>
    </source>
</evidence>
<accession>A0A7G1Q7P4</accession>
<proteinExistence type="predicted"/>
<protein>
    <submittedName>
        <fullName evidence="1">Uncharacterized protein</fullName>
    </submittedName>
</protein>
<dbReference type="EMBL" id="LR778175">
    <property type="protein sequence ID" value="CAB1274470.1"/>
    <property type="molecule type" value="Genomic_DNA"/>
</dbReference>
<dbReference type="Proteomes" id="UP000516072">
    <property type="component" value="Chromosome"/>
</dbReference>
<dbReference type="AlphaFoldDB" id="A0A7G1Q7P4"/>
<dbReference type="KEGG" id="ntg:NSCAC_0185"/>
<keyword evidence="2" id="KW-1185">Reference proteome</keyword>
<reference evidence="1 2" key="1">
    <citation type="submission" date="2020-03" db="EMBL/GenBank/DDBJ databases">
        <authorList>
            <person name="Picone N."/>
        </authorList>
    </citation>
    <scope>NUCLEOTIDE SEQUENCE [LARGE SCALE GENOMIC DNA]</scope>
    <source>
        <strain evidence="1">NSCAC1</strain>
    </source>
</reference>